<dbReference type="InterPro" id="IPR007607">
    <property type="entry name" value="BacA/B"/>
</dbReference>
<dbReference type="EMBL" id="JALJRB010000007">
    <property type="protein sequence ID" value="MCJ8500528.1"/>
    <property type="molecule type" value="Genomic_DNA"/>
</dbReference>
<organism evidence="2 3">
    <name type="scientific">Desulfatitalea alkaliphila</name>
    <dbReference type="NCBI Taxonomy" id="2929485"/>
    <lineage>
        <taxon>Bacteria</taxon>
        <taxon>Pseudomonadati</taxon>
        <taxon>Thermodesulfobacteriota</taxon>
        <taxon>Desulfobacteria</taxon>
        <taxon>Desulfobacterales</taxon>
        <taxon>Desulfosarcinaceae</taxon>
        <taxon>Desulfatitalea</taxon>
    </lineage>
</organism>
<accession>A0AA41R7Q3</accession>
<evidence type="ECO:0000313" key="2">
    <source>
        <dbReference type="EMBL" id="MCJ8500528.1"/>
    </source>
</evidence>
<reference evidence="2" key="1">
    <citation type="submission" date="2022-04" db="EMBL/GenBank/DDBJ databases">
        <title>Desulfatitalea alkaliphila sp. nov., a novel anaerobic sulfate-reducing bacterium isolated from terrestrial mud volcano, Taman Peninsula, Russia.</title>
        <authorList>
            <person name="Khomyakova M.A."/>
            <person name="Merkel A.Y."/>
            <person name="Slobodkin A.I."/>
        </authorList>
    </citation>
    <scope>NUCLEOTIDE SEQUENCE</scope>
    <source>
        <strain evidence="2">M08but</strain>
    </source>
</reference>
<keyword evidence="3" id="KW-1185">Reference proteome</keyword>
<gene>
    <name evidence="2" type="ORF">MRX98_08085</name>
</gene>
<evidence type="ECO:0000256" key="1">
    <source>
        <dbReference type="ARBA" id="ARBA00044755"/>
    </source>
</evidence>
<sequence>MKTEQKQFSIIDEGFTVEGTVIGKGRLVIKGTVKGALEGDHVVIAEEGAVYAEARAAVMTIGGVFDGRLEVNKELVILATGKCSGEVICNDLVVEAGGLLNATVACRKNTP</sequence>
<dbReference type="Pfam" id="PF04519">
    <property type="entry name" value="Bactofilin"/>
    <property type="match status" value="1"/>
</dbReference>
<protein>
    <submittedName>
        <fullName evidence="2">Polymer-forming cytoskeletal protein</fullName>
    </submittedName>
</protein>
<dbReference type="Proteomes" id="UP001165427">
    <property type="component" value="Unassembled WGS sequence"/>
</dbReference>
<dbReference type="RefSeq" id="WP_246905166.1">
    <property type="nucleotide sequence ID" value="NZ_JALJRB010000007.1"/>
</dbReference>
<evidence type="ECO:0000313" key="3">
    <source>
        <dbReference type="Proteomes" id="UP001165427"/>
    </source>
</evidence>
<name>A0AA41R7Q3_9BACT</name>
<dbReference type="PANTHER" id="PTHR35024:SF4">
    <property type="entry name" value="POLYMER-FORMING CYTOSKELETAL PROTEIN"/>
    <property type="match status" value="1"/>
</dbReference>
<comment type="similarity">
    <text evidence="1">Belongs to the bactofilin family.</text>
</comment>
<proteinExistence type="inferred from homology"/>
<comment type="caution">
    <text evidence="2">The sequence shown here is derived from an EMBL/GenBank/DDBJ whole genome shotgun (WGS) entry which is preliminary data.</text>
</comment>
<dbReference type="AlphaFoldDB" id="A0AA41R7Q3"/>
<dbReference type="PANTHER" id="PTHR35024">
    <property type="entry name" value="HYPOTHETICAL CYTOSOLIC PROTEIN"/>
    <property type="match status" value="1"/>
</dbReference>